<dbReference type="AlphaFoldDB" id="G7VBH0"/>
<dbReference type="GeneID" id="11595218"/>
<evidence type="ECO:0000256" key="1">
    <source>
        <dbReference type="SAM" id="MobiDB-lite"/>
    </source>
</evidence>
<dbReference type="BioCyc" id="PSP1104324:GJSN-939-MONOMER"/>
<evidence type="ECO:0000313" key="2">
    <source>
        <dbReference type="EMBL" id="AET32400.1"/>
    </source>
</evidence>
<accession>G7VBH0</accession>
<dbReference type="STRING" id="1104324.P186_0959"/>
<dbReference type="RefSeq" id="WP_014288228.1">
    <property type="nucleotide sequence ID" value="NC_016645.1"/>
</dbReference>
<reference evidence="2 3" key="1">
    <citation type="journal article" date="2012" name="J. Bacteriol.">
        <title>Complete genome sequence of strain 1860, a crenarchaeon of the genus pyrobaculum able to grow with various electron acceptors.</title>
        <authorList>
            <person name="Mardanov A.V."/>
            <person name="Gumerov V.M."/>
            <person name="Slobodkina G.B."/>
            <person name="Beletsky A.V."/>
            <person name="Bonch-Osmolovskaya E.A."/>
            <person name="Ravin N.V."/>
            <person name="Skryabin K.G."/>
        </authorList>
    </citation>
    <scope>NUCLEOTIDE SEQUENCE [LARGE SCALE GENOMIC DNA]</scope>
    <source>
        <strain evidence="2 3">1860</strain>
    </source>
</reference>
<feature type="compositionally biased region" description="Basic and acidic residues" evidence="1">
    <location>
        <begin position="73"/>
        <end position="86"/>
    </location>
</feature>
<organism evidence="2 3">
    <name type="scientific">Pyrobaculum ferrireducens</name>
    <dbReference type="NCBI Taxonomy" id="1104324"/>
    <lineage>
        <taxon>Archaea</taxon>
        <taxon>Thermoproteota</taxon>
        <taxon>Thermoprotei</taxon>
        <taxon>Thermoproteales</taxon>
        <taxon>Thermoproteaceae</taxon>
        <taxon>Pyrobaculum</taxon>
    </lineage>
</organism>
<dbReference type="Proteomes" id="UP000005867">
    <property type="component" value="Chromosome"/>
</dbReference>
<gene>
    <name evidence="2" type="ORF">P186_0959</name>
</gene>
<dbReference type="HOGENOM" id="CLU_2490585_0_0_2"/>
<proteinExistence type="predicted"/>
<dbReference type="EMBL" id="CP003098">
    <property type="protein sequence ID" value="AET32400.1"/>
    <property type="molecule type" value="Genomic_DNA"/>
</dbReference>
<evidence type="ECO:0000313" key="3">
    <source>
        <dbReference type="Proteomes" id="UP000005867"/>
    </source>
</evidence>
<dbReference type="eggNOG" id="arCOG07423">
    <property type="taxonomic scope" value="Archaea"/>
</dbReference>
<feature type="region of interest" description="Disordered" evidence="1">
    <location>
        <begin position="66"/>
        <end position="86"/>
    </location>
</feature>
<keyword evidence="3" id="KW-1185">Reference proteome</keyword>
<sequence>MLSRVEDSDEFYMKMAREALYSALRYVSTERVAYQQLEDSVRLALAVIEKRPHFAKELALRALARSMSAGSDKPQKGGRDTAEGSQ</sequence>
<name>G7VBH0_9CREN</name>
<dbReference type="KEGG" id="pyr:P186_0959"/>
<protein>
    <submittedName>
        <fullName evidence="2">Uncharacterized protein</fullName>
    </submittedName>
</protein>